<dbReference type="AlphaFoldDB" id="M3B4I6"/>
<name>M3B4I6_PSEFD</name>
<evidence type="ECO:0000256" key="2">
    <source>
        <dbReference type="ARBA" id="ARBA00022692"/>
    </source>
</evidence>
<dbReference type="OrthoDB" id="5966927at2759"/>
<evidence type="ECO:0000256" key="1">
    <source>
        <dbReference type="ARBA" id="ARBA00004473"/>
    </source>
</evidence>
<keyword evidence="3 7" id="KW-1133">Transmembrane helix</keyword>
<organism evidence="9 10">
    <name type="scientific">Pseudocercospora fijiensis (strain CIRAD86)</name>
    <name type="common">Black leaf streak disease fungus</name>
    <name type="synonym">Mycosphaerella fijiensis</name>
    <dbReference type="NCBI Taxonomy" id="383855"/>
    <lineage>
        <taxon>Eukaryota</taxon>
        <taxon>Fungi</taxon>
        <taxon>Dikarya</taxon>
        <taxon>Ascomycota</taxon>
        <taxon>Pezizomycotina</taxon>
        <taxon>Dothideomycetes</taxon>
        <taxon>Dothideomycetidae</taxon>
        <taxon>Mycosphaerellales</taxon>
        <taxon>Mycosphaerellaceae</taxon>
        <taxon>Pseudocercospora</taxon>
    </lineage>
</organism>
<proteinExistence type="predicted"/>
<keyword evidence="2 7" id="KW-0812">Transmembrane</keyword>
<dbReference type="GO" id="GO:0034506">
    <property type="term" value="C:chromosome, centromeric core domain"/>
    <property type="evidence" value="ECO:0007669"/>
    <property type="project" value="TreeGrafter"/>
</dbReference>
<dbReference type="GO" id="GO:0034992">
    <property type="term" value="C:microtubule organizing center attachment site"/>
    <property type="evidence" value="ECO:0007669"/>
    <property type="project" value="TreeGrafter"/>
</dbReference>
<keyword evidence="4 7" id="KW-0472">Membrane</keyword>
<keyword evidence="10" id="KW-1185">Reference proteome</keyword>
<evidence type="ECO:0000256" key="5">
    <source>
        <dbReference type="ARBA" id="ARBA00023242"/>
    </source>
</evidence>
<dbReference type="GO" id="GO:0005637">
    <property type="term" value="C:nuclear inner membrane"/>
    <property type="evidence" value="ECO:0007669"/>
    <property type="project" value="UniProtKB-SubCell"/>
</dbReference>
<evidence type="ECO:0000256" key="3">
    <source>
        <dbReference type="ARBA" id="ARBA00022989"/>
    </source>
</evidence>
<gene>
    <name evidence="9" type="ORF">MYCFIDRAFT_214682</name>
</gene>
<evidence type="ECO:0000259" key="8">
    <source>
        <dbReference type="Pfam" id="PF09779"/>
    </source>
</evidence>
<dbReference type="GO" id="GO:0044732">
    <property type="term" value="C:mitotic spindle pole body"/>
    <property type="evidence" value="ECO:0007669"/>
    <property type="project" value="TreeGrafter"/>
</dbReference>
<keyword evidence="5" id="KW-0539">Nucleus</keyword>
<dbReference type="PANTHER" id="PTHR28538:SF1">
    <property type="entry name" value="INTEGRAL INNER NUCLEAR MEMBRANE PROTEIN IMA1"/>
    <property type="match status" value="1"/>
</dbReference>
<evidence type="ECO:0000313" key="10">
    <source>
        <dbReference type="Proteomes" id="UP000016932"/>
    </source>
</evidence>
<dbReference type="STRING" id="383855.M3B4I6"/>
<dbReference type="KEGG" id="pfj:MYCFIDRAFT_214682"/>
<comment type="subcellular location">
    <subcellularLocation>
        <location evidence="1">Nucleus inner membrane</location>
        <topology evidence="1">Multi-pass membrane protein</topology>
    </subcellularLocation>
</comment>
<feature type="transmembrane region" description="Helical" evidence="7">
    <location>
        <begin position="325"/>
        <end position="347"/>
    </location>
</feature>
<dbReference type="Pfam" id="PF09779">
    <property type="entry name" value="Ima1_N"/>
    <property type="match status" value="1"/>
</dbReference>
<dbReference type="InterPro" id="IPR018617">
    <property type="entry name" value="Ima1_N"/>
</dbReference>
<accession>M3B4I6</accession>
<protein>
    <recommendedName>
        <fullName evidence="8">Ima1 N-terminal domain-containing protein</fullName>
    </recommendedName>
</protein>
<dbReference type="Proteomes" id="UP000016932">
    <property type="component" value="Unassembled WGS sequence"/>
</dbReference>
<evidence type="ECO:0000256" key="7">
    <source>
        <dbReference type="SAM" id="Phobius"/>
    </source>
</evidence>
<feature type="transmembrane region" description="Helical" evidence="7">
    <location>
        <begin position="251"/>
        <end position="270"/>
    </location>
</feature>
<evidence type="ECO:0000313" key="9">
    <source>
        <dbReference type="EMBL" id="EME84283.1"/>
    </source>
</evidence>
<dbReference type="eggNOG" id="KOG4623">
    <property type="taxonomic scope" value="Eukaryota"/>
</dbReference>
<feature type="transmembrane region" description="Helical" evidence="7">
    <location>
        <begin position="291"/>
        <end position="310"/>
    </location>
</feature>
<evidence type="ECO:0000256" key="6">
    <source>
        <dbReference type="SAM" id="MobiDB-lite"/>
    </source>
</evidence>
<feature type="compositionally biased region" description="Basic and acidic residues" evidence="6">
    <location>
        <begin position="503"/>
        <end position="512"/>
    </location>
</feature>
<dbReference type="RefSeq" id="XP_007924907.1">
    <property type="nucleotide sequence ID" value="XM_007926716.1"/>
</dbReference>
<dbReference type="GeneID" id="19338076"/>
<feature type="domain" description="Ima1 N-terminal" evidence="8">
    <location>
        <begin position="5"/>
        <end position="135"/>
    </location>
</feature>
<feature type="region of interest" description="Disordered" evidence="6">
    <location>
        <begin position="399"/>
        <end position="434"/>
    </location>
</feature>
<dbReference type="EMBL" id="KB446557">
    <property type="protein sequence ID" value="EME84283.1"/>
    <property type="molecule type" value="Genomic_DNA"/>
</dbReference>
<feature type="region of interest" description="Disordered" evidence="6">
    <location>
        <begin position="503"/>
        <end position="524"/>
    </location>
</feature>
<evidence type="ECO:0000256" key="4">
    <source>
        <dbReference type="ARBA" id="ARBA00023136"/>
    </source>
</evidence>
<feature type="transmembrane region" description="Helical" evidence="7">
    <location>
        <begin position="184"/>
        <end position="205"/>
    </location>
</feature>
<sequence length="614" mass="70300">MFWRVRCHFCGTRQPYSKSVTKFQCNTCEAINFLDGKGNIVDTPANVAANTLDPQQQESLLSLTRSQRSASTSQNQPSFCSTCTQNQHLYNSILAEYLPDESHPSYAAKERALSEYKKELEKRYPLVCKRCAPMVQGRINKADYFGITQNAARLGAATKARGGRAAYRTRDDAWKKIMRNVLRLIGFVLYLGLLAQVGFHLYAILSTCLSSAALPEEPDTIEESEEYFAPTIMQCAKRVTRFTFDIPCYNLFSAFIPRTFALAAIFLWFNPGIKAWYHHTRRIEAVHGQNNYFYMQVIILAIRSMAWYTVSDTTQIAKLDKEHVVAIHGFAILFMLMTQAIANRSIVLQNWTMKGKMMPKPEEQDILTETAAEPEPHFTSKPSSNDPWKYLRREEQPSWDSLLAPKEKQPILRPSVGLYKPPPSPEDSEFGDEDAMETDYRPVMRSSQRLNMQQRPRLEPTHTYVNHSNAPPLGFGDVRDGLSGVEYQMRAAEERRQQEEQQKLQHLPERKSPFYGSLPPAPMSMERRLRNPVLRPTEPEKVPLSQQKDFMAQMRRGVKAVQFPEKGSNFELKKSTWVLPSDKKELGFEDRFMNTFSLQDGSPAGQKKGLFGLW</sequence>
<dbReference type="HOGENOM" id="CLU_013127_1_1_1"/>
<dbReference type="GO" id="GO:0071765">
    <property type="term" value="P:nuclear inner membrane organization"/>
    <property type="evidence" value="ECO:0007669"/>
    <property type="project" value="InterPro"/>
</dbReference>
<dbReference type="InterPro" id="IPR042321">
    <property type="entry name" value="Ima1"/>
</dbReference>
<reference evidence="9 10" key="1">
    <citation type="journal article" date="2012" name="PLoS Pathog.">
        <title>Diverse lifestyles and strategies of plant pathogenesis encoded in the genomes of eighteen Dothideomycetes fungi.</title>
        <authorList>
            <person name="Ohm R.A."/>
            <person name="Feau N."/>
            <person name="Henrissat B."/>
            <person name="Schoch C.L."/>
            <person name="Horwitz B.A."/>
            <person name="Barry K.W."/>
            <person name="Condon B.J."/>
            <person name="Copeland A.C."/>
            <person name="Dhillon B."/>
            <person name="Glaser F."/>
            <person name="Hesse C.N."/>
            <person name="Kosti I."/>
            <person name="LaButti K."/>
            <person name="Lindquist E.A."/>
            <person name="Lucas S."/>
            <person name="Salamov A.A."/>
            <person name="Bradshaw R.E."/>
            <person name="Ciuffetti L."/>
            <person name="Hamelin R.C."/>
            <person name="Kema G.H.J."/>
            <person name="Lawrence C."/>
            <person name="Scott J.A."/>
            <person name="Spatafora J.W."/>
            <person name="Turgeon B.G."/>
            <person name="de Wit P.J.G.M."/>
            <person name="Zhong S."/>
            <person name="Goodwin S.B."/>
            <person name="Grigoriev I.V."/>
        </authorList>
    </citation>
    <scope>NUCLEOTIDE SEQUENCE [LARGE SCALE GENOMIC DNA]</scope>
    <source>
        <strain evidence="9 10">CIRAD86</strain>
    </source>
</reference>
<dbReference type="PANTHER" id="PTHR28538">
    <property type="entry name" value="INTEGRAL INNER NUCLEAR MEMBRANE PROTEIN IMA1"/>
    <property type="match status" value="1"/>
</dbReference>
<dbReference type="VEuPathDB" id="FungiDB:MYCFIDRAFT_214682"/>